<feature type="compositionally biased region" description="Polar residues" evidence="1">
    <location>
        <begin position="248"/>
        <end position="264"/>
    </location>
</feature>
<feature type="compositionally biased region" description="Polar residues" evidence="1">
    <location>
        <begin position="425"/>
        <end position="434"/>
    </location>
</feature>
<feature type="compositionally biased region" description="Low complexity" evidence="1">
    <location>
        <begin position="161"/>
        <end position="188"/>
    </location>
</feature>
<keyword evidence="5" id="KW-1185">Reference proteome</keyword>
<evidence type="ECO:0000256" key="1">
    <source>
        <dbReference type="SAM" id="MobiDB-lite"/>
    </source>
</evidence>
<evidence type="ECO:0000256" key="3">
    <source>
        <dbReference type="SAM" id="SignalP"/>
    </source>
</evidence>
<name>A0AAV0V366_9STRA</name>
<feature type="compositionally biased region" description="Polar residues" evidence="1">
    <location>
        <begin position="189"/>
        <end position="202"/>
    </location>
</feature>
<organism evidence="4 5">
    <name type="scientific">Peronospora destructor</name>
    <dbReference type="NCBI Taxonomy" id="86335"/>
    <lineage>
        <taxon>Eukaryota</taxon>
        <taxon>Sar</taxon>
        <taxon>Stramenopiles</taxon>
        <taxon>Oomycota</taxon>
        <taxon>Peronosporomycetes</taxon>
        <taxon>Peronosporales</taxon>
        <taxon>Peronosporaceae</taxon>
        <taxon>Peronospora</taxon>
    </lineage>
</organism>
<reference evidence="4" key="1">
    <citation type="submission" date="2022-12" db="EMBL/GenBank/DDBJ databases">
        <authorList>
            <person name="Webb A."/>
        </authorList>
    </citation>
    <scope>NUCLEOTIDE SEQUENCE</scope>
    <source>
        <strain evidence="4">Pd1</strain>
    </source>
</reference>
<keyword evidence="2" id="KW-0472">Membrane</keyword>
<dbReference type="AlphaFoldDB" id="A0AAV0V366"/>
<dbReference type="PROSITE" id="PS51257">
    <property type="entry name" value="PROKAR_LIPOPROTEIN"/>
    <property type="match status" value="1"/>
</dbReference>
<evidence type="ECO:0000256" key="2">
    <source>
        <dbReference type="SAM" id="Phobius"/>
    </source>
</evidence>
<evidence type="ECO:0000313" key="5">
    <source>
        <dbReference type="Proteomes" id="UP001162029"/>
    </source>
</evidence>
<keyword evidence="2" id="KW-1133">Transmembrane helix</keyword>
<keyword evidence="3" id="KW-0732">Signal</keyword>
<feature type="chain" id="PRO_5043718096" description="Carbohydrate-binding protein" evidence="3">
    <location>
        <begin position="20"/>
        <end position="434"/>
    </location>
</feature>
<dbReference type="Proteomes" id="UP001162029">
    <property type="component" value="Unassembled WGS sequence"/>
</dbReference>
<dbReference type="EMBL" id="CANTFM010001902">
    <property type="protein sequence ID" value="CAI5743662.1"/>
    <property type="molecule type" value="Genomic_DNA"/>
</dbReference>
<feature type="region of interest" description="Disordered" evidence="1">
    <location>
        <begin position="248"/>
        <end position="276"/>
    </location>
</feature>
<protein>
    <recommendedName>
        <fullName evidence="6">Carbohydrate-binding protein</fullName>
    </recommendedName>
</protein>
<evidence type="ECO:0008006" key="6">
    <source>
        <dbReference type="Google" id="ProtNLM"/>
    </source>
</evidence>
<evidence type="ECO:0000313" key="4">
    <source>
        <dbReference type="EMBL" id="CAI5743662.1"/>
    </source>
</evidence>
<feature type="region of interest" description="Disordered" evidence="1">
    <location>
        <begin position="392"/>
        <end position="434"/>
    </location>
</feature>
<sequence>MTPLRFLLVAALSASCVVAVEVSICQDATYDISVDATALCSGAGSESAGRSCPKKGDVAVANCLSTLASFGSGSCVMPEDAVCKQVNKDTWGCVLPSVGCNDAPIEAVVESSCETWDYSGDVLGDNSGSFDGNEDYDESWFTNTTKLRELYDCGNAPTPAPTTATPKATPAPTKTSTTETPTQMTTSASSESYETMTETKAPTPSPTEDNDAEIGTVLPSTLTPTSTLALTSTLTPKPAVNLTSVSAECSGSSSDEVNVRSKANSEPADGDENSRAGNSAKVTFAAADAVISGGLSDETLAVIAGVMAFVAVIVAAIAVVYARKRLVKEGDVEEDDGDERKEIEEVEIESQASSLVAPSTPAVVSGHLATTPPVAAAKATLTVVTASREASTTVTTTSCDKTSATADNASGGHADDESADAASSQKTVTATDAC</sequence>
<accession>A0AAV0V366</accession>
<feature type="compositionally biased region" description="Low complexity" evidence="1">
    <location>
        <begin position="392"/>
        <end position="412"/>
    </location>
</feature>
<feature type="transmembrane region" description="Helical" evidence="2">
    <location>
        <begin position="300"/>
        <end position="322"/>
    </location>
</feature>
<proteinExistence type="predicted"/>
<feature type="region of interest" description="Disordered" evidence="1">
    <location>
        <begin position="155"/>
        <end position="212"/>
    </location>
</feature>
<feature type="signal peptide" evidence="3">
    <location>
        <begin position="1"/>
        <end position="19"/>
    </location>
</feature>
<comment type="caution">
    <text evidence="4">The sequence shown here is derived from an EMBL/GenBank/DDBJ whole genome shotgun (WGS) entry which is preliminary data.</text>
</comment>
<gene>
    <name evidence="4" type="ORF">PDE001_LOCUS8863</name>
</gene>
<keyword evidence="2" id="KW-0812">Transmembrane</keyword>